<dbReference type="HOGENOM" id="CLU_185251_2_0_3"/>
<name>B8HKI1_CYAP4</name>
<dbReference type="Gene3D" id="1.10.287.670">
    <property type="entry name" value="Phycobilisome degradation protein NblA"/>
    <property type="match status" value="1"/>
</dbReference>
<reference evidence="1" key="1">
    <citation type="submission" date="2009-01" db="EMBL/GenBank/DDBJ databases">
        <title>Complete sequence of chromosome Cyanothece sp. PCC 7425.</title>
        <authorList>
            <consortium name="US DOE Joint Genome Institute"/>
            <person name="Lucas S."/>
            <person name="Copeland A."/>
            <person name="Lapidus A."/>
            <person name="Glavina del Rio T."/>
            <person name="Dalin E."/>
            <person name="Tice H."/>
            <person name="Bruce D."/>
            <person name="Goodwin L."/>
            <person name="Pitluck S."/>
            <person name="Sims D."/>
            <person name="Meineke L."/>
            <person name="Brettin T."/>
            <person name="Detter J.C."/>
            <person name="Han C."/>
            <person name="Larimer F."/>
            <person name="Land M."/>
            <person name="Hauser L."/>
            <person name="Kyrpides N."/>
            <person name="Ovchinnikova G."/>
            <person name="Liberton M."/>
            <person name="Stoeckel J."/>
            <person name="Banerjee A."/>
            <person name="Singh A."/>
            <person name="Page L."/>
            <person name="Sato H."/>
            <person name="Zhao L."/>
            <person name="Sherman L."/>
            <person name="Pakrasi H."/>
            <person name="Richardson P."/>
        </authorList>
    </citation>
    <scope>NUCLEOTIDE SEQUENCE</scope>
    <source>
        <strain evidence="1">PCC 7425</strain>
    </source>
</reference>
<dbReference type="InterPro" id="IPR036904">
    <property type="entry name" value="NblA_sf"/>
</dbReference>
<dbReference type="AlphaFoldDB" id="B8HKI1"/>
<dbReference type="KEGG" id="cyn:Cyan7425_2827"/>
<dbReference type="EMBL" id="CP001344">
    <property type="protein sequence ID" value="ACL45172.1"/>
    <property type="molecule type" value="Genomic_DNA"/>
</dbReference>
<accession>B8HKI1</accession>
<proteinExistence type="predicted"/>
<organism evidence="1">
    <name type="scientific">Cyanothece sp. (strain PCC 7425 / ATCC 29141)</name>
    <dbReference type="NCBI Taxonomy" id="395961"/>
    <lineage>
        <taxon>Bacteria</taxon>
        <taxon>Bacillati</taxon>
        <taxon>Cyanobacteriota</taxon>
        <taxon>Cyanophyceae</taxon>
        <taxon>Gomontiellales</taxon>
        <taxon>Cyanothecaceae</taxon>
        <taxon>Cyanothece</taxon>
    </lineage>
</organism>
<gene>
    <name evidence="1" type="ordered locus">Cyan7425_2827</name>
</gene>
<dbReference type="SUPFAM" id="SSF109859">
    <property type="entry name" value="NblA-like"/>
    <property type="match status" value="1"/>
</dbReference>
<dbReference type="Pfam" id="PF04485">
    <property type="entry name" value="NblA"/>
    <property type="match status" value="1"/>
</dbReference>
<evidence type="ECO:0000313" key="1">
    <source>
        <dbReference type="EMBL" id="ACL45172.1"/>
    </source>
</evidence>
<dbReference type="InterPro" id="IPR007574">
    <property type="entry name" value="NblA"/>
</dbReference>
<sequence length="58" mass="6709">MIPELDLQLTLEQKFQLQVIESEVATMNREKLIELVIKTSQLLMIKENAIRSLARKVA</sequence>
<protein>
    <submittedName>
        <fullName evidence="1">Phycobilisome degradation protein nblA</fullName>
    </submittedName>
</protein>